<organism evidence="1 2">
    <name type="scientific">Trapa incisa</name>
    <dbReference type="NCBI Taxonomy" id="236973"/>
    <lineage>
        <taxon>Eukaryota</taxon>
        <taxon>Viridiplantae</taxon>
        <taxon>Streptophyta</taxon>
        <taxon>Embryophyta</taxon>
        <taxon>Tracheophyta</taxon>
        <taxon>Spermatophyta</taxon>
        <taxon>Magnoliopsida</taxon>
        <taxon>eudicotyledons</taxon>
        <taxon>Gunneridae</taxon>
        <taxon>Pentapetalae</taxon>
        <taxon>rosids</taxon>
        <taxon>malvids</taxon>
        <taxon>Myrtales</taxon>
        <taxon>Lythraceae</taxon>
        <taxon>Trapa</taxon>
    </lineage>
</organism>
<proteinExistence type="predicted"/>
<dbReference type="Proteomes" id="UP001345219">
    <property type="component" value="Chromosome 15"/>
</dbReference>
<dbReference type="EMBL" id="JAXIOK010000012">
    <property type="protein sequence ID" value="KAK4758488.1"/>
    <property type="molecule type" value="Genomic_DNA"/>
</dbReference>
<keyword evidence="2" id="KW-1185">Reference proteome</keyword>
<evidence type="ECO:0000313" key="1">
    <source>
        <dbReference type="EMBL" id="KAK4758488.1"/>
    </source>
</evidence>
<gene>
    <name evidence="1" type="ORF">SAY87_019789</name>
</gene>
<name>A0AAN7JZT1_9MYRT</name>
<sequence length="55" mass="6350">MEAEKVRWDVMRPAAVPLNFSYARFFLALKRLLSPTGMLYDENTNQYQVGKLKAA</sequence>
<evidence type="ECO:0000313" key="2">
    <source>
        <dbReference type="Proteomes" id="UP001345219"/>
    </source>
</evidence>
<dbReference type="AlphaFoldDB" id="A0AAN7JZT1"/>
<protein>
    <submittedName>
        <fullName evidence="1">Uncharacterized protein</fullName>
    </submittedName>
</protein>
<reference evidence="1 2" key="1">
    <citation type="journal article" date="2023" name="Hortic Res">
        <title>Pangenome of water caltrop reveals structural variations and asymmetric subgenome divergence after allopolyploidization.</title>
        <authorList>
            <person name="Zhang X."/>
            <person name="Chen Y."/>
            <person name="Wang L."/>
            <person name="Yuan Y."/>
            <person name="Fang M."/>
            <person name="Shi L."/>
            <person name="Lu R."/>
            <person name="Comes H.P."/>
            <person name="Ma Y."/>
            <person name="Chen Y."/>
            <person name="Huang G."/>
            <person name="Zhou Y."/>
            <person name="Zheng Z."/>
            <person name="Qiu Y."/>
        </authorList>
    </citation>
    <scope>NUCLEOTIDE SEQUENCE [LARGE SCALE GENOMIC DNA]</scope>
    <source>
        <tissue evidence="1">Roots</tissue>
    </source>
</reference>
<comment type="caution">
    <text evidence="1">The sequence shown here is derived from an EMBL/GenBank/DDBJ whole genome shotgun (WGS) entry which is preliminary data.</text>
</comment>
<accession>A0AAN7JZT1</accession>